<protein>
    <recommendedName>
        <fullName evidence="3">Urease accessory protein UreF</fullName>
    </recommendedName>
</protein>
<dbReference type="GO" id="GO:0005737">
    <property type="term" value="C:cytoplasm"/>
    <property type="evidence" value="ECO:0007669"/>
    <property type="project" value="UniProtKB-SubCell"/>
</dbReference>
<dbReference type="Proteomes" id="UP000199361">
    <property type="component" value="Unassembled WGS sequence"/>
</dbReference>
<gene>
    <name evidence="3" type="primary">ureF</name>
    <name evidence="4" type="ORF">SAMN05421811_101171</name>
</gene>
<dbReference type="PANTHER" id="PTHR33620">
    <property type="entry name" value="UREASE ACCESSORY PROTEIN F"/>
    <property type="match status" value="1"/>
</dbReference>
<dbReference type="InterPro" id="IPR038277">
    <property type="entry name" value="UreF_sf"/>
</dbReference>
<evidence type="ECO:0000313" key="5">
    <source>
        <dbReference type="Proteomes" id="UP000199361"/>
    </source>
</evidence>
<dbReference type="HAMAP" id="MF_01385">
    <property type="entry name" value="UreF"/>
    <property type="match status" value="1"/>
</dbReference>
<keyword evidence="3" id="KW-0963">Cytoplasm</keyword>
<keyword evidence="2 3" id="KW-0143">Chaperone</keyword>
<dbReference type="Gene3D" id="1.10.4190.10">
    <property type="entry name" value="Urease accessory protein UreF"/>
    <property type="match status" value="1"/>
</dbReference>
<evidence type="ECO:0000313" key="4">
    <source>
        <dbReference type="EMBL" id="SES72706.1"/>
    </source>
</evidence>
<evidence type="ECO:0000256" key="1">
    <source>
        <dbReference type="ARBA" id="ARBA00022988"/>
    </source>
</evidence>
<sequence>MSLLAQLQLADSAFPGGLYTLSHGLESYAQAGPVDVAALLEDVLLHAAGPGDATALVLAHRAVRRDDWDTVVAVDQRLHAIKLNRELRAAATRTGNQVLRTAATVFATPELLRLVELTGAGATPGNHAVVLGTAYAGLGVAEDGAVTGDLYAFAASWVSAAVRLRRLDFRQAQATLYGAGPAIERAAAAALAARDPLDLYAATPIADTMSCAHERATARLFTT</sequence>
<dbReference type="Pfam" id="PF01730">
    <property type="entry name" value="UreF"/>
    <property type="match status" value="1"/>
</dbReference>
<evidence type="ECO:0000256" key="2">
    <source>
        <dbReference type="ARBA" id="ARBA00023186"/>
    </source>
</evidence>
<keyword evidence="5" id="KW-1185">Reference proteome</keyword>
<comment type="similarity">
    <text evidence="3">Belongs to the UreF family.</text>
</comment>
<dbReference type="InterPro" id="IPR002639">
    <property type="entry name" value="UreF"/>
</dbReference>
<dbReference type="STRING" id="568860.SAMN05421811_101171"/>
<dbReference type="OrthoDB" id="9798772at2"/>
<dbReference type="GO" id="GO:0016151">
    <property type="term" value="F:nickel cation binding"/>
    <property type="evidence" value="ECO:0007669"/>
    <property type="project" value="UniProtKB-UniRule"/>
</dbReference>
<reference evidence="4 5" key="1">
    <citation type="submission" date="2016-10" db="EMBL/GenBank/DDBJ databases">
        <authorList>
            <person name="de Groot N.N."/>
        </authorList>
    </citation>
    <scope>NUCLEOTIDE SEQUENCE [LARGE SCALE GENOMIC DNA]</scope>
    <source>
        <strain evidence="4 5">CGMCC 4.5598</strain>
    </source>
</reference>
<dbReference type="EMBL" id="FOHX01000001">
    <property type="protein sequence ID" value="SES72706.1"/>
    <property type="molecule type" value="Genomic_DNA"/>
</dbReference>
<dbReference type="AlphaFoldDB" id="A0A1H9YU96"/>
<dbReference type="PANTHER" id="PTHR33620:SF1">
    <property type="entry name" value="UREASE ACCESSORY PROTEIN F"/>
    <property type="match status" value="1"/>
</dbReference>
<evidence type="ECO:0000256" key="3">
    <source>
        <dbReference type="HAMAP-Rule" id="MF_01385"/>
    </source>
</evidence>
<name>A0A1H9YU96_9ACTN</name>
<organism evidence="4 5">
    <name type="scientific">Nonomuraea wenchangensis</name>
    <dbReference type="NCBI Taxonomy" id="568860"/>
    <lineage>
        <taxon>Bacteria</taxon>
        <taxon>Bacillati</taxon>
        <taxon>Actinomycetota</taxon>
        <taxon>Actinomycetes</taxon>
        <taxon>Streptosporangiales</taxon>
        <taxon>Streptosporangiaceae</taxon>
        <taxon>Nonomuraea</taxon>
    </lineage>
</organism>
<proteinExistence type="inferred from homology"/>
<comment type="subunit">
    <text evidence="3">UreD, UreF and UreG form a complex that acts as a GTP-hydrolysis-dependent molecular chaperone, activating the urease apoprotein by helping to assemble the nickel containing metallocenter of UreC. The UreE protein probably delivers the nickel.</text>
</comment>
<dbReference type="RefSeq" id="WP_091075548.1">
    <property type="nucleotide sequence ID" value="NZ_FOHX01000001.1"/>
</dbReference>
<comment type="subcellular location">
    <subcellularLocation>
        <location evidence="3">Cytoplasm</location>
    </subcellularLocation>
</comment>
<dbReference type="PIRSF" id="PIRSF009467">
    <property type="entry name" value="Ureas_acces_UreF"/>
    <property type="match status" value="1"/>
</dbReference>
<keyword evidence="1 3" id="KW-0996">Nickel insertion</keyword>
<comment type="function">
    <text evidence="3">Required for maturation of urease via the functional incorporation of the urease nickel metallocenter.</text>
</comment>
<accession>A0A1H9YU96</accession>